<evidence type="ECO:0000256" key="4">
    <source>
        <dbReference type="ARBA" id="ARBA00022692"/>
    </source>
</evidence>
<keyword evidence="6 7" id="KW-0472">Membrane</keyword>
<evidence type="ECO:0000313" key="8">
    <source>
        <dbReference type="EMBL" id="GAI47868.1"/>
    </source>
</evidence>
<evidence type="ECO:0000256" key="3">
    <source>
        <dbReference type="ARBA" id="ARBA00022475"/>
    </source>
</evidence>
<protein>
    <recommendedName>
        <fullName evidence="9">ABC transmembrane type-1 domain-containing protein</fullName>
    </recommendedName>
</protein>
<accession>X1NW77</accession>
<evidence type="ECO:0000256" key="1">
    <source>
        <dbReference type="ARBA" id="ARBA00004651"/>
    </source>
</evidence>
<dbReference type="Gene3D" id="1.10.3720.10">
    <property type="entry name" value="MetI-like"/>
    <property type="match status" value="1"/>
</dbReference>
<dbReference type="PANTHER" id="PTHR43227:SF11">
    <property type="entry name" value="BLL4140 PROTEIN"/>
    <property type="match status" value="1"/>
</dbReference>
<dbReference type="InterPro" id="IPR050809">
    <property type="entry name" value="UgpAE/MalFG_permease"/>
</dbReference>
<gene>
    <name evidence="8" type="ORF">S06H3_60844</name>
</gene>
<feature type="transmembrane region" description="Helical" evidence="7">
    <location>
        <begin position="115"/>
        <end position="138"/>
    </location>
</feature>
<evidence type="ECO:0008006" key="9">
    <source>
        <dbReference type="Google" id="ProtNLM"/>
    </source>
</evidence>
<dbReference type="AlphaFoldDB" id="X1NW77"/>
<keyword evidence="4 7" id="KW-0812">Transmembrane</keyword>
<keyword evidence="3" id="KW-1003">Cell membrane</keyword>
<feature type="transmembrane region" description="Helical" evidence="7">
    <location>
        <begin position="158"/>
        <end position="179"/>
    </location>
</feature>
<reference evidence="8" key="1">
    <citation type="journal article" date="2014" name="Front. Microbiol.">
        <title>High frequency of phylogenetically diverse reductive dehalogenase-homologous genes in deep subseafloor sedimentary metagenomes.</title>
        <authorList>
            <person name="Kawai M."/>
            <person name="Futagami T."/>
            <person name="Toyoda A."/>
            <person name="Takaki Y."/>
            <person name="Nishi S."/>
            <person name="Hori S."/>
            <person name="Arai W."/>
            <person name="Tsubouchi T."/>
            <person name="Morono Y."/>
            <person name="Uchiyama I."/>
            <person name="Ito T."/>
            <person name="Fujiyama A."/>
            <person name="Inagaki F."/>
            <person name="Takami H."/>
        </authorList>
    </citation>
    <scope>NUCLEOTIDE SEQUENCE</scope>
    <source>
        <strain evidence="8">Expedition CK06-06</strain>
    </source>
</reference>
<feature type="non-terminal residue" evidence="8">
    <location>
        <position position="180"/>
    </location>
</feature>
<dbReference type="GO" id="GO:0005886">
    <property type="term" value="C:plasma membrane"/>
    <property type="evidence" value="ECO:0007669"/>
    <property type="project" value="UniProtKB-SubCell"/>
</dbReference>
<feature type="transmembrane region" description="Helical" evidence="7">
    <location>
        <begin position="12"/>
        <end position="31"/>
    </location>
</feature>
<keyword evidence="2" id="KW-0813">Transport</keyword>
<dbReference type="PANTHER" id="PTHR43227">
    <property type="entry name" value="BLL4140 PROTEIN"/>
    <property type="match status" value="1"/>
</dbReference>
<feature type="non-terminal residue" evidence="8">
    <location>
        <position position="1"/>
    </location>
</feature>
<dbReference type="SUPFAM" id="SSF161098">
    <property type="entry name" value="MetI-like"/>
    <property type="match status" value="1"/>
</dbReference>
<proteinExistence type="predicted"/>
<dbReference type="EMBL" id="BARV01039768">
    <property type="protein sequence ID" value="GAI47868.1"/>
    <property type="molecule type" value="Genomic_DNA"/>
</dbReference>
<name>X1NW77_9ZZZZ</name>
<evidence type="ECO:0000256" key="5">
    <source>
        <dbReference type="ARBA" id="ARBA00022989"/>
    </source>
</evidence>
<comment type="caution">
    <text evidence="8">The sequence shown here is derived from an EMBL/GenBank/DDBJ whole genome shotgun (WGS) entry which is preliminary data.</text>
</comment>
<evidence type="ECO:0000256" key="6">
    <source>
        <dbReference type="ARBA" id="ARBA00023136"/>
    </source>
</evidence>
<evidence type="ECO:0000256" key="2">
    <source>
        <dbReference type="ARBA" id="ARBA00022448"/>
    </source>
</evidence>
<feature type="transmembrane region" description="Helical" evidence="7">
    <location>
        <begin position="74"/>
        <end position="95"/>
    </location>
</feature>
<keyword evidence="5 7" id="KW-1133">Transmembrane helix</keyword>
<sequence length="180" mass="20742">LGRATIPYRIAAIFLAPAVIIYFIFVLYPLARVFKLSLYNWRGISRGSEEFIGFGNYIKLFHDEIFFRALFNNFSLFLFVVTLTVVIALFFAYILSKRIKAVGFYKATWLYPNMLGDIVVVIIWLFIYHPTIGLLNFFLEKIGIPIGNMPWLGKSSTALIAVAIPMIWKYMGLYIILFLA</sequence>
<organism evidence="8">
    <name type="scientific">marine sediment metagenome</name>
    <dbReference type="NCBI Taxonomy" id="412755"/>
    <lineage>
        <taxon>unclassified sequences</taxon>
        <taxon>metagenomes</taxon>
        <taxon>ecological metagenomes</taxon>
    </lineage>
</organism>
<evidence type="ECO:0000256" key="7">
    <source>
        <dbReference type="SAM" id="Phobius"/>
    </source>
</evidence>
<comment type="subcellular location">
    <subcellularLocation>
        <location evidence="1">Cell membrane</location>
        <topology evidence="1">Multi-pass membrane protein</topology>
    </subcellularLocation>
</comment>
<dbReference type="InterPro" id="IPR035906">
    <property type="entry name" value="MetI-like_sf"/>
</dbReference>